<evidence type="ECO:0000256" key="10">
    <source>
        <dbReference type="ARBA" id="ARBA00022485"/>
    </source>
</evidence>
<dbReference type="GO" id="GO:0003887">
    <property type="term" value="F:DNA-directed DNA polymerase activity"/>
    <property type="evidence" value="ECO:0007669"/>
    <property type="project" value="UniProtKB-KW"/>
</dbReference>
<keyword evidence="21" id="KW-0418">Kinase</keyword>
<dbReference type="Pfam" id="PF11865">
    <property type="entry name" value="mTOR_dom"/>
    <property type="match status" value="1"/>
</dbReference>
<dbReference type="CDD" id="cd05534">
    <property type="entry name" value="POLBc_zeta"/>
    <property type="match status" value="1"/>
</dbReference>
<evidence type="ECO:0000256" key="17">
    <source>
        <dbReference type="ARBA" id="ARBA00022737"/>
    </source>
</evidence>
<keyword evidence="13" id="KW-0808">Transferase</keyword>
<evidence type="ECO:0000256" key="3">
    <source>
        <dbReference type="ARBA" id="ARBA00005755"/>
    </source>
</evidence>
<dbReference type="SUPFAM" id="SSF48371">
    <property type="entry name" value="ARM repeat"/>
    <property type="match status" value="2"/>
</dbReference>
<dbReference type="InterPro" id="IPR017964">
    <property type="entry name" value="DNA-dir_DNA_pol_B_CS"/>
</dbReference>
<dbReference type="SUPFAM" id="SSF53098">
    <property type="entry name" value="Ribonuclease H-like"/>
    <property type="match status" value="1"/>
</dbReference>
<keyword evidence="18" id="KW-0547">Nucleotide-binding</keyword>
<evidence type="ECO:0000256" key="24">
    <source>
        <dbReference type="ARBA" id="ARBA00022862"/>
    </source>
</evidence>
<dbReference type="Pfam" id="PF03104">
    <property type="entry name" value="DNA_pol_B_exo1"/>
    <property type="match status" value="1"/>
</dbReference>
<dbReference type="PRINTS" id="PR00106">
    <property type="entry name" value="DNAPOLB"/>
</dbReference>
<dbReference type="InterPro" id="IPR024585">
    <property type="entry name" value="mTOR_dom"/>
</dbReference>
<dbReference type="InterPro" id="IPR023398">
    <property type="entry name" value="TIF_eIF4e-like"/>
</dbReference>
<keyword evidence="24" id="KW-0049">Antioxidant</keyword>
<keyword evidence="20" id="KW-0863">Zinc-finger</keyword>
<accession>A0A4T0M2U6</accession>
<keyword evidence="23" id="KW-0067">ATP-binding</keyword>
<dbReference type="Gene3D" id="1.25.10.10">
    <property type="entry name" value="Leucine-rich Repeat Variant"/>
    <property type="match status" value="4"/>
</dbReference>
<dbReference type="SMART" id="SM00146">
    <property type="entry name" value="PI3Kc"/>
    <property type="match status" value="1"/>
</dbReference>
<dbReference type="InterPro" id="IPR011009">
    <property type="entry name" value="Kinase-like_dom_sf"/>
</dbReference>
<evidence type="ECO:0000256" key="14">
    <source>
        <dbReference type="ARBA" id="ARBA00022695"/>
    </source>
</evidence>
<keyword evidence="12" id="KW-0575">Peroxidase</keyword>
<dbReference type="FunFam" id="1.25.10.10:FF:000371">
    <property type="entry name" value="Serine/threonine-protein kinase TOR"/>
    <property type="match status" value="1"/>
</dbReference>
<dbReference type="InterPro" id="IPR009076">
    <property type="entry name" value="FRB_dom"/>
</dbReference>
<evidence type="ECO:0000256" key="20">
    <source>
        <dbReference type="ARBA" id="ARBA00022771"/>
    </source>
</evidence>
<comment type="catalytic activity">
    <reaction evidence="36">
        <text>L-seryl-[protein] + ATP = O-phospho-L-seryl-[protein] + ADP + H(+)</text>
        <dbReference type="Rhea" id="RHEA:17989"/>
        <dbReference type="Rhea" id="RHEA-COMP:9863"/>
        <dbReference type="Rhea" id="RHEA-COMP:11604"/>
        <dbReference type="ChEBI" id="CHEBI:15378"/>
        <dbReference type="ChEBI" id="CHEBI:29999"/>
        <dbReference type="ChEBI" id="CHEBI:30616"/>
        <dbReference type="ChEBI" id="CHEBI:83421"/>
        <dbReference type="ChEBI" id="CHEBI:456216"/>
        <dbReference type="EC" id="2.7.11.1"/>
    </reaction>
</comment>
<keyword evidence="28" id="KW-0411">Iron-sulfur</keyword>
<evidence type="ECO:0000256" key="22">
    <source>
        <dbReference type="ARBA" id="ARBA00022833"/>
    </source>
</evidence>
<dbReference type="FunFam" id="1.10.287.690:FF:000002">
    <property type="entry name" value="DNA polymerase zeta"/>
    <property type="match status" value="1"/>
</dbReference>
<dbReference type="InterPro" id="IPR006133">
    <property type="entry name" value="DNA-dir_DNA_pol_B_exonuc"/>
</dbReference>
<evidence type="ECO:0000256" key="1">
    <source>
        <dbReference type="ARBA" id="ARBA00001966"/>
    </source>
</evidence>
<dbReference type="Pfam" id="PF01652">
    <property type="entry name" value="IF4E"/>
    <property type="match status" value="1"/>
</dbReference>
<keyword evidence="22" id="KW-0862">Zinc</keyword>
<feature type="domain" description="FAT" evidence="43">
    <location>
        <begin position="1492"/>
        <end position="2043"/>
    </location>
</feature>
<comment type="similarity">
    <text evidence="5">Belongs to the PI3/PI4-kinase family.</text>
</comment>
<keyword evidence="29" id="KW-0238">DNA-binding</keyword>
<dbReference type="InterPro" id="IPR026683">
    <property type="entry name" value="TOR_cat"/>
</dbReference>
<dbReference type="Proteomes" id="UP000310708">
    <property type="component" value="Unassembled WGS sequence"/>
</dbReference>
<dbReference type="Pfam" id="PF10417">
    <property type="entry name" value="1-cysPrx_C"/>
    <property type="match status" value="1"/>
</dbReference>
<evidence type="ECO:0000256" key="12">
    <source>
        <dbReference type="ARBA" id="ARBA00022559"/>
    </source>
</evidence>
<evidence type="ECO:0000256" key="11">
    <source>
        <dbReference type="ARBA" id="ARBA00022527"/>
    </source>
</evidence>
<name>A0A4T0M2U6_9BASI</name>
<evidence type="ECO:0000256" key="40">
    <source>
        <dbReference type="SAM" id="MobiDB-lite"/>
    </source>
</evidence>
<dbReference type="GO" id="GO:0003743">
    <property type="term" value="F:translation initiation factor activity"/>
    <property type="evidence" value="ECO:0007669"/>
    <property type="project" value="InterPro"/>
</dbReference>
<dbReference type="PANTHER" id="PTHR11139:SF9">
    <property type="entry name" value="SERINE_THREONINE-PROTEIN KINASE MTOR"/>
    <property type="match status" value="1"/>
</dbReference>
<dbReference type="CDD" id="cd03015">
    <property type="entry name" value="PRX_Typ2cys"/>
    <property type="match status" value="1"/>
</dbReference>
<sequence length="4136" mass="469634">MTLALRTPWTVWGIHRPPSSKIVDYEKDLIKVASFDSVESFWNTYSYLNPPSTLPVVTDYQLFRSGVRPVWEDPENIKGGKWILRLKKGIVDQLWEDLVLAIIGGSIAGGTDDICGAVVSIRAAEDIISVWIKREDPLLIDSVKYHWILEERQQGLIDWWIDMFSCIRGFLIQENRDYGHEAALASSALLTLSSIRRARKGARLPQFLTALGLASVSSISLLVLIILLNIGLLRGLLSANLPKPLIIVAVQQRQPPTKYEMYIDALVRVFAGLRSRDSKLRKEAAHELQQFFITCNAELSAESVAKLQSEVMRRLFELINSSHPHEKLGGIVAIDIEVEKQRLYRFYNYLKPALPCNDMNVMIAASQCLGHIARVGGAFLGEQFIDFEAPRALELLTGDRSESGRYAAVLIIKELAQNSPALFNTFVTRAIDRIWIALRDPKVTIREAASDALSACLIILERRKAQNRNDIQHSIYAKAEAGLKMNTIDTIHASLLVYRDLLLHAGMFLKPRFGDVCDLILRYKDHRDFLIRKTVILLIPTLATYDPQAFSHTKLRMSMGHLMSAIRKERERTVAYNAVGHVSSAVGSAMKDYMDSAMFTIDEQLRQRSKKGSVVPEDAILQCLGKLAAAIGPSLAKHVHELLGEIFSTDLSESLISALRDIAKYIPPLLKTIQDRLLNMLSLILSDSPYRALGAPQPSRSQTVAARELSKVQASEAKKPEIIKLALQTLGSFDFSGHILNEFVRDTALPFVDDDNAEIRKAAALTCSITFIHDPVTYQTSTHAIEIIGDMLDKLMTLAIADPEYDIRLSVLQSLDEKFDRHLAQAENVRSLFIALNDEVFAVREVAIKIIGRLSCHNPAYVMPSLRKALIQLLTELEYSTVRRNKEESARLLGLLVSASQRLIKPYANPMMKVLLPKASDNSSTVSSNVLRCIGELAQVGGEELMSHVDIIMPLLIETLHDQSSLLRRDAALKTLGQLVSNTGYVIEPYLKYPGLLDALVKILQTDQTPSTRSETVRVVGLLGALDPYKHKVLDKPVSDVTTESVTIYPADVVTPSSNATNDDFYQTVAFNALVNMIKDPSLSNHHHAVIEAIMNIFKTQGLKCVSYLPQIIPAFMGVIRSCAPSLQEFYFQQLAILVSIVKHHIRNFLTDILEMIREFWNPNSTLQITIISLTEILAKALEGEFRVHLPVLLPPMLQTFDYEFSDKRQPTLIRILRAFSVFGSNIEEYLHLVVPAIVKTIERPEASVQLRKSAIITIGQLSRQVNFCDHASRIIHPIVRVLSSGPPELRSAAMDILAALVLQLGPDFAVFVPMISKVLLKHRIQHGPYNQFVNMLLNGERLPQDYSIFDNFTTEKSDEQPPVENTKLIANQQHLKKAYGIENVELIQNREDWTDWLRRLGIEFLKESPSHALRACRGLAEAHPPLLRELFNAAFVSCWTDLYDQYQDELGKAMERALTSPSAPPDVVHTLLNLAEFMEHDDKPLPIDIPLLGEYAMNVHAYAKALHYQELEFLTEATPTVIESLVHVNTKLQQQDAAWGTLKYAREQLDIVHHEEWYEKLGRWHEALVAYAEKAEIEGDSPEVTLGRMKCLHALGEWEQLSDFVQNKWVNAGHDERRAMAPLAAAAAWSLNNWEMMDNYITVMKQQSPDRFFYRAILSVHDSHYQKALHHITKARESLDSELTSLVTESYGRAYNVVVRVQMLAELEEIIQYKLFSDQPDRQATIRKTWMKRLKGAQPDVEVWQRILQVRTLVLSPAEDTQMWIKFANLCRKSDRMFLAEKVINSLLGPDPTGWSNGSVQKAPPQVIYAHLKFSWAKGAQDESLNWLRDFTASLSNDLGLNPTESSRAIANEYYKQGKITEYKNLLARCYFKQGQWQVALQEDWFVNDADDILGAFYQATQLDPNWYKAWHTFALANFEVIAHLEHANEDVEPETLVTHIVPAVQAFFKSIALSGGNSLQDTLRLLTLWFQFGYHEDVSSTLSQGFATISVDTWLEVIPQIIARIHAPNANVRRLIHQLLCAVGRAHPQALIYPLTVASKSQSQTRKAAALAIMDRMREHSPKLVEQAGLVSNELIRVAILWNEMWHEGLEEASRHYFVHHNPAAMIETLKPLHDLLDRGPETLRETSFVQAFSRELMEARDYCRKWKHTKHAADLNQAWDLYYPVFRKIEKQVHSLTAIELQYVAPRLLSAKDLDLAVPGTYQSGRPVIRIAAVVPKLSVLQTKQRPRKMEIKGSDGKEYMYLLKGHEDLRQDERAMQLFGLVNLLLSVNPESFKRHLSIHRFSVIPISPNSGLLGWVQNTDTMHMLIRDYRETRKILLNIEHRLMLQMAPDYDHLCHLNKLEVFEYALDNTTGQDLYRILWLKSRNSEAWLERRTNYTRSLAVMSMVGYILGLGDRHPSNLLVDRITGGVIHIDFGDSFEVAQHRDKYPERMPFRLTRMLVLAMEVCGVEGSFKRTCDIVMSVLRNNRDSLMAVLAAFVHDPLINWRLDAENIDPSTLRNRRSVADERNLVDSDARDEAVGNDRRPEPVNRRALAVMRRVEAKLLGRDFRPTETLTVDTMASLIGKQAPEISGTVVREGLFEEVSNKTYEGKWLLLFFYPMDFTFVCPTEILAFNKALPRFQELGVEVLGASTDSEFTHLAWSNVPRNEGGLGPDLKLPLLADKSHKVSKNYGVLLDDGVTLRGSFLIDPKGVLRQITVNDLPVGRSVEESIRLIKAFQFTDVHGEVCPADWNPETNNSTINPENKSEYFSKQQLHTGQMACAHVHGVYPYFYIEYKHCVTPEKVRDYIHQLGLSINQSLSLSLRRNMNDKQSTTQFLRAIVICKGTPFYGYNVVQLMESGQLMNTTFQAYESHAPYLLQFFTDYNLYGCDWMEVSQAKFRLPLPDPPITDWDNESAQDSTVNSFSINEGDTHTVPRDTNCLVEFDIRASWIENRYQIAPRYIHNTSIEELVPDDKLLPSLRELWVNEEKRREAAGLESSIKIQGSVKGGRNDSKTYPRWDALEEILDSFHERIIDQDKDDDFLSHFTEEHKLMTIFESTEALYRPSERRKVPQNEDSSLYLDISSSQPNKDIEPIVSQQLASQKTEFMEMDIDDMAYDSFAQNNVFNGVPRRDLAIRESTVLSENRESIRQLSLMDSMFKSSTDPPLKREPTLEVIPDSQESEEPERKRSRSDSSELLASQEYDAILASLSQREIMPGVTIGMVQEKIEKASPQKDVVLSGQLTTIPHRSQPHESDCGVLYEYKIPPPTTDEAMRSFRDNTLPSKVYRDPYYSEPTDVPERPREYAGRVFVLKGDEIPSWDAKYDTVSTQGIRHFEYAPLPPSKRDVISAYGREAASTQRAIHTQIEGPPSRQKFGLDASTASGEKNHIPREHDIQTQITMMIVEVFAKNIGNKVPNPEHNPVEAIFWAFQSSDDEVESGMVVVEGETKYKLNETNMEIAINEADLIFTLIDKVQEFDPDILAGWDTELGSWGYLVDRARIEIGLELSEETSRVKSRTMRNITGGQKWAEMKTTTFTSPGRHVFNVWRLARSELSLPQTTFEHVSHSVLKKRIPKYTSETLTRWWTSGNVSSYARVLELFSLRVKMIGDILNSMETITKTAEFARTIGVDFYSVITRGSQFKVEALMFRIAKPENYVLISPSRNQVSGQQAAEALPLVMEPQSAFYKDPIIVLDFQSLYPSIMLAYNYCYSTCLGRVKPYEGHYKLGITEHTTSSKVLDSLKDDINFAPNGMMYVKPHVRKSLLSKMLAELLDTRIMIKQSMQENREDKYLRKLQHARQLSLKLMANVTYGYTSASFSGRMPCVELADSIVQTGRETLERAIRFIDNNKEWGADVVYGDTDSLFVRLKGKTQQEAFETGADIAEAVTKSNPHPVKLKLEKMYLPSVLLAKKRYTGNMFERVTDEVGIFEAKGIETVRRDGIPAQSKMVETALKVLYKTSDLSQVKSYCVKQFNKVIQGRVSIKDFTFAKEVRLGSYAPHAVPIPGVMVATKSLTDDPRATAHYGERVPYVITEGNSDRQVDRAVKPEEMLSNSNLHLDAKYYIEKVLIPPLERIFNLMGADVHSWYATMSRKFKPEARKPFAITRKGVVIDVPCVNLDCEVLYKRSQNQCDIDELEGLDELLSNFDHKLVW</sequence>
<dbReference type="GO" id="GO:0051539">
    <property type="term" value="F:4 iron, 4 sulfur cluster binding"/>
    <property type="evidence" value="ECO:0007669"/>
    <property type="project" value="UniProtKB-KW"/>
</dbReference>
<dbReference type="InterPro" id="IPR056435">
    <property type="entry name" value="DPOD/Z_N"/>
</dbReference>
<dbReference type="InterPro" id="IPR001040">
    <property type="entry name" value="TIF_eIF_4E"/>
</dbReference>
<dbReference type="Gene3D" id="1.20.120.150">
    <property type="entry name" value="FKBP12-rapamycin binding domain"/>
    <property type="match status" value="1"/>
</dbReference>
<dbReference type="Pfam" id="PF02259">
    <property type="entry name" value="FAT"/>
    <property type="match status" value="1"/>
</dbReference>
<evidence type="ECO:0000256" key="34">
    <source>
        <dbReference type="ARBA" id="ARBA00023306"/>
    </source>
</evidence>
<dbReference type="InterPro" id="IPR042087">
    <property type="entry name" value="DNA_pol_B_thumb"/>
</dbReference>
<dbReference type="InterPro" id="IPR019479">
    <property type="entry name" value="Peroxiredoxin_C"/>
</dbReference>
<evidence type="ECO:0000256" key="15">
    <source>
        <dbReference type="ARBA" id="ARBA00022705"/>
    </source>
</evidence>
<dbReference type="SUPFAM" id="SSF56672">
    <property type="entry name" value="DNA/RNA polymerases"/>
    <property type="match status" value="1"/>
</dbReference>
<evidence type="ECO:0000259" key="42">
    <source>
        <dbReference type="PROSITE" id="PS50290"/>
    </source>
</evidence>
<keyword evidence="34" id="KW-0131">Cell cycle</keyword>
<dbReference type="PROSITE" id="PS51189">
    <property type="entry name" value="FAT"/>
    <property type="match status" value="1"/>
</dbReference>
<dbReference type="InterPro" id="IPR019770">
    <property type="entry name" value="TIF_eIF_4E_CS"/>
</dbReference>
<proteinExistence type="inferred from homology"/>
<dbReference type="InterPro" id="IPR023211">
    <property type="entry name" value="DNA_pol_palm_dom_sf"/>
</dbReference>
<dbReference type="InterPro" id="IPR043502">
    <property type="entry name" value="DNA/RNA_pol_sf"/>
</dbReference>
<comment type="similarity">
    <text evidence="4">Belongs to the peroxiredoxin family. AhpC/Prx1 subfamily.</text>
</comment>
<dbReference type="Gene3D" id="3.90.1600.10">
    <property type="entry name" value="Palm domain of DNA polymerase"/>
    <property type="match status" value="1"/>
</dbReference>
<evidence type="ECO:0000256" key="41">
    <source>
        <dbReference type="SAM" id="Phobius"/>
    </source>
</evidence>
<dbReference type="SMART" id="SM00486">
    <property type="entry name" value="POLBc"/>
    <property type="match status" value="1"/>
</dbReference>
<dbReference type="SMART" id="SM01345">
    <property type="entry name" value="Rapamycin_bind"/>
    <property type="match status" value="1"/>
</dbReference>
<dbReference type="Gene3D" id="3.40.30.10">
    <property type="entry name" value="Glutaredoxin"/>
    <property type="match status" value="1"/>
</dbReference>
<keyword evidence="26" id="KW-0560">Oxidoreductase</keyword>
<dbReference type="GO" id="GO:0005524">
    <property type="term" value="F:ATP binding"/>
    <property type="evidence" value="ECO:0007669"/>
    <property type="project" value="UniProtKB-KW"/>
</dbReference>
<dbReference type="PROSITE" id="PS51352">
    <property type="entry name" value="THIOREDOXIN_2"/>
    <property type="match status" value="1"/>
</dbReference>
<keyword evidence="32" id="KW-0539">Nucleus</keyword>
<evidence type="ECO:0000256" key="29">
    <source>
        <dbReference type="ARBA" id="ARBA00023125"/>
    </source>
</evidence>
<dbReference type="GO" id="GO:0140824">
    <property type="term" value="F:thioredoxin-dependent peroxiredoxin activity"/>
    <property type="evidence" value="ECO:0007669"/>
    <property type="project" value="UniProtKB-EC"/>
</dbReference>
<dbReference type="GO" id="GO:0004674">
    <property type="term" value="F:protein serine/threonine kinase activity"/>
    <property type="evidence" value="ECO:0007669"/>
    <property type="project" value="UniProtKB-KW"/>
</dbReference>
<dbReference type="Gene3D" id="3.30.760.10">
    <property type="entry name" value="RNA Cap, Translation Initiation Factor Eif4e"/>
    <property type="match status" value="1"/>
</dbReference>
<dbReference type="GO" id="GO:0006260">
    <property type="term" value="P:DNA replication"/>
    <property type="evidence" value="ECO:0007669"/>
    <property type="project" value="UniProtKB-KW"/>
</dbReference>
<dbReference type="InterPro" id="IPR057564">
    <property type="entry name" value="HEAT_ATR"/>
</dbReference>
<dbReference type="InterPro" id="IPR058584">
    <property type="entry name" value="IMB1_TNPO1-like_TPR"/>
</dbReference>
<dbReference type="GO" id="GO:0038202">
    <property type="term" value="P:TORC1 signaling"/>
    <property type="evidence" value="ECO:0007669"/>
    <property type="project" value="TreeGrafter"/>
</dbReference>
<evidence type="ECO:0000313" key="46">
    <source>
        <dbReference type="Proteomes" id="UP000310708"/>
    </source>
</evidence>
<dbReference type="InterPro" id="IPR016024">
    <property type="entry name" value="ARM-type_fold"/>
</dbReference>
<dbReference type="GO" id="GO:0044877">
    <property type="term" value="F:protein-containing complex binding"/>
    <property type="evidence" value="ECO:0007669"/>
    <property type="project" value="InterPro"/>
</dbReference>
<keyword evidence="30" id="KW-1015">Disulfide bond</keyword>
<evidence type="ECO:0000256" key="9">
    <source>
        <dbReference type="ARBA" id="ARBA00021589"/>
    </source>
</evidence>
<dbReference type="SUPFAM" id="SSF55418">
    <property type="entry name" value="eIF4e-like"/>
    <property type="match status" value="1"/>
</dbReference>
<keyword evidence="41" id="KW-1133">Transmembrane helix</keyword>
<dbReference type="InterPro" id="IPR036738">
    <property type="entry name" value="FRB_sf"/>
</dbReference>
<dbReference type="SMART" id="SM01346">
    <property type="entry name" value="DUF3385"/>
    <property type="match status" value="1"/>
</dbReference>
<keyword evidence="15" id="KW-0235">DNA replication</keyword>
<dbReference type="InterPro" id="IPR014009">
    <property type="entry name" value="PIK_FAT"/>
</dbReference>
<evidence type="ECO:0000256" key="30">
    <source>
        <dbReference type="ARBA" id="ARBA00023157"/>
    </source>
</evidence>
<dbReference type="GO" id="GO:0003677">
    <property type="term" value="F:DNA binding"/>
    <property type="evidence" value="ECO:0007669"/>
    <property type="project" value="UniProtKB-KW"/>
</dbReference>
<dbReference type="PROSITE" id="PS00116">
    <property type="entry name" value="DNA_POLYMERASE_B"/>
    <property type="match status" value="1"/>
</dbReference>
<evidence type="ECO:0000256" key="25">
    <source>
        <dbReference type="ARBA" id="ARBA00022932"/>
    </source>
</evidence>
<keyword evidence="19" id="KW-0227">DNA damage</keyword>
<dbReference type="InterPro" id="IPR011989">
    <property type="entry name" value="ARM-like"/>
</dbReference>
<dbReference type="PROSITE" id="PS50290">
    <property type="entry name" value="PI3_4_KINASE_3"/>
    <property type="match status" value="1"/>
</dbReference>
<dbReference type="Pfam" id="PF00454">
    <property type="entry name" value="PI3_PI4_kinase"/>
    <property type="match status" value="1"/>
</dbReference>
<dbReference type="InterPro" id="IPR036249">
    <property type="entry name" value="Thioredoxin-like_sf"/>
</dbReference>
<evidence type="ECO:0000256" key="37">
    <source>
        <dbReference type="ARBA" id="ARBA00049091"/>
    </source>
</evidence>
<dbReference type="EC" id="2.7.11.1" evidence="7"/>
<evidence type="ECO:0000256" key="6">
    <source>
        <dbReference type="ARBA" id="ARBA00012417"/>
    </source>
</evidence>
<comment type="subcellular location">
    <subcellularLocation>
        <location evidence="2">Nucleus</location>
    </subcellularLocation>
</comment>
<comment type="subunit">
    <text evidence="39">Forms DNA polymerase zeta with REV7.</text>
</comment>
<evidence type="ECO:0000256" key="4">
    <source>
        <dbReference type="ARBA" id="ARBA00009796"/>
    </source>
</evidence>
<keyword evidence="10" id="KW-0004">4Fe-4S</keyword>
<keyword evidence="25" id="KW-0239">DNA-directed DNA polymerase</keyword>
<evidence type="ECO:0000259" key="44">
    <source>
        <dbReference type="PROSITE" id="PS51352"/>
    </source>
</evidence>
<evidence type="ECO:0000256" key="26">
    <source>
        <dbReference type="ARBA" id="ARBA00023002"/>
    </source>
</evidence>
<keyword evidence="17" id="KW-0677">Repeat</keyword>
<reference evidence="45 46" key="1">
    <citation type="submission" date="2019-03" db="EMBL/GenBank/DDBJ databases">
        <title>Sequencing 25 genomes of Wallemia mellicola.</title>
        <authorList>
            <person name="Gostincar C."/>
        </authorList>
    </citation>
    <scope>NUCLEOTIDE SEQUENCE [LARGE SCALE GENOMIC DNA]</scope>
    <source>
        <strain evidence="45 46">EXF-757</strain>
    </source>
</reference>
<comment type="catalytic activity">
    <reaction evidence="37">
        <text>a hydroperoxide + [thioredoxin]-dithiol = an alcohol + [thioredoxin]-disulfide + H2O</text>
        <dbReference type="Rhea" id="RHEA:62620"/>
        <dbReference type="Rhea" id="RHEA-COMP:10698"/>
        <dbReference type="Rhea" id="RHEA-COMP:10700"/>
        <dbReference type="ChEBI" id="CHEBI:15377"/>
        <dbReference type="ChEBI" id="CHEBI:29950"/>
        <dbReference type="ChEBI" id="CHEBI:30879"/>
        <dbReference type="ChEBI" id="CHEBI:35924"/>
        <dbReference type="ChEBI" id="CHEBI:50058"/>
        <dbReference type="EC" id="1.11.1.24"/>
    </reaction>
</comment>
<protein>
    <recommendedName>
        <fullName evidence="9">DNA polymerase zeta catalytic subunit</fullName>
        <ecNumber evidence="8">1.11.1.24</ecNumber>
        <ecNumber evidence="7">2.7.11.1</ecNumber>
        <ecNumber evidence="6">2.7.7.7</ecNumber>
    </recommendedName>
</protein>
<dbReference type="InterPro" id="IPR050517">
    <property type="entry name" value="DDR_Repair_Kinase"/>
</dbReference>
<dbReference type="InterPro" id="IPR006134">
    <property type="entry name" value="DNA-dir_DNA_pol_B_multi_dom"/>
</dbReference>
<dbReference type="InterPro" id="IPR036940">
    <property type="entry name" value="PI3/4_kinase_cat_sf"/>
</dbReference>
<feature type="domain" description="PI3K/PI4K catalytic" evidence="42">
    <location>
        <begin position="2217"/>
        <end position="2532"/>
    </location>
</feature>
<dbReference type="Pfam" id="PF00578">
    <property type="entry name" value="AhpC-TSA"/>
    <property type="match status" value="1"/>
</dbReference>
<dbReference type="EMBL" id="SPRX01000016">
    <property type="protein sequence ID" value="TIC66537.1"/>
    <property type="molecule type" value="Genomic_DNA"/>
</dbReference>
<feature type="region of interest" description="Disordered" evidence="40">
    <location>
        <begin position="3352"/>
        <end position="3374"/>
    </location>
</feature>
<dbReference type="CDD" id="cd05169">
    <property type="entry name" value="PIKKc_TOR"/>
    <property type="match status" value="1"/>
</dbReference>
<keyword evidence="27" id="KW-0408">Iron</keyword>
<dbReference type="InterPro" id="IPR013766">
    <property type="entry name" value="Thioredoxin_domain"/>
</dbReference>
<evidence type="ECO:0000256" key="28">
    <source>
        <dbReference type="ARBA" id="ARBA00023014"/>
    </source>
</evidence>
<dbReference type="PROSITE" id="PS00916">
    <property type="entry name" value="PI3_4_KINASE_2"/>
    <property type="match status" value="1"/>
</dbReference>
<keyword evidence="41" id="KW-0472">Membrane</keyword>
<evidence type="ECO:0000256" key="8">
    <source>
        <dbReference type="ARBA" id="ARBA00013017"/>
    </source>
</evidence>
<dbReference type="CDD" id="cd05778">
    <property type="entry name" value="DNA_polB_zeta_exo"/>
    <property type="match status" value="1"/>
</dbReference>
<comment type="catalytic activity">
    <reaction evidence="35">
        <text>L-threonyl-[protein] + ATP = O-phospho-L-threonyl-[protein] + ADP + H(+)</text>
        <dbReference type="Rhea" id="RHEA:46608"/>
        <dbReference type="Rhea" id="RHEA-COMP:11060"/>
        <dbReference type="Rhea" id="RHEA-COMP:11605"/>
        <dbReference type="ChEBI" id="CHEBI:15378"/>
        <dbReference type="ChEBI" id="CHEBI:30013"/>
        <dbReference type="ChEBI" id="CHEBI:30616"/>
        <dbReference type="ChEBI" id="CHEBI:61977"/>
        <dbReference type="ChEBI" id="CHEBI:456216"/>
        <dbReference type="EC" id="2.7.11.1"/>
    </reaction>
</comment>
<evidence type="ECO:0000256" key="18">
    <source>
        <dbReference type="ARBA" id="ARBA00022741"/>
    </source>
</evidence>
<dbReference type="InterPro" id="IPR000403">
    <property type="entry name" value="PI3/4_kinase_cat_dom"/>
</dbReference>
<evidence type="ECO:0000256" key="35">
    <source>
        <dbReference type="ARBA" id="ARBA00047899"/>
    </source>
</evidence>
<dbReference type="GO" id="GO:0005886">
    <property type="term" value="C:plasma membrane"/>
    <property type="evidence" value="ECO:0007669"/>
    <property type="project" value="UniProtKB-ARBA"/>
</dbReference>
<dbReference type="InterPro" id="IPR000866">
    <property type="entry name" value="AhpC/TSA"/>
</dbReference>
<evidence type="ECO:0000256" key="33">
    <source>
        <dbReference type="ARBA" id="ARBA00023284"/>
    </source>
</evidence>
<dbReference type="FunFam" id="3.40.30.10:FF:000003">
    <property type="entry name" value="Peroxiredoxin 1"/>
    <property type="match status" value="1"/>
</dbReference>
<evidence type="ECO:0000256" key="2">
    <source>
        <dbReference type="ARBA" id="ARBA00004123"/>
    </source>
</evidence>
<dbReference type="InterPro" id="IPR003151">
    <property type="entry name" value="PIK-rel_kinase_FAT"/>
</dbReference>
<feature type="compositionally biased region" description="Basic and acidic residues" evidence="40">
    <location>
        <begin position="3170"/>
        <end position="3179"/>
    </location>
</feature>
<dbReference type="InterPro" id="IPR018936">
    <property type="entry name" value="PI3/4_kinase_CS"/>
</dbReference>
<evidence type="ECO:0000256" key="21">
    <source>
        <dbReference type="ARBA" id="ARBA00022777"/>
    </source>
</evidence>
<dbReference type="Pfam" id="PF25757">
    <property type="entry name" value="TPR_DNAAF5"/>
    <property type="match status" value="1"/>
</dbReference>
<dbReference type="InterPro" id="IPR006172">
    <property type="entry name" value="DNA-dir_DNA_pol_B"/>
</dbReference>
<dbReference type="FunFam" id="1.20.120.150:FF:000001">
    <property type="entry name" value="Serine/threonine-protein kinase TOR"/>
    <property type="match status" value="1"/>
</dbReference>
<evidence type="ECO:0000256" key="23">
    <source>
        <dbReference type="ARBA" id="ARBA00022840"/>
    </source>
</evidence>
<dbReference type="EC" id="1.11.1.24" evidence="8"/>
<dbReference type="Pfam" id="PF23593">
    <property type="entry name" value="HEAT_ATR"/>
    <property type="match status" value="1"/>
</dbReference>
<comment type="catalytic activity">
    <reaction evidence="38">
        <text>DNA(n) + a 2'-deoxyribonucleoside 5'-triphosphate = DNA(n+1) + diphosphate</text>
        <dbReference type="Rhea" id="RHEA:22508"/>
        <dbReference type="Rhea" id="RHEA-COMP:17339"/>
        <dbReference type="Rhea" id="RHEA-COMP:17340"/>
        <dbReference type="ChEBI" id="CHEBI:33019"/>
        <dbReference type="ChEBI" id="CHEBI:61560"/>
        <dbReference type="ChEBI" id="CHEBI:173112"/>
        <dbReference type="EC" id="2.7.7.7"/>
    </reaction>
</comment>
<dbReference type="Pfam" id="PF25574">
    <property type="entry name" value="TPR_IMB1"/>
    <property type="match status" value="1"/>
</dbReference>
<dbReference type="Gene3D" id="3.30.420.10">
    <property type="entry name" value="Ribonuclease H-like superfamily/Ribonuclease H"/>
    <property type="match status" value="1"/>
</dbReference>
<comment type="similarity">
    <text evidence="3">Belongs to the DNA polymerase type-B family.</text>
</comment>
<dbReference type="PROSITE" id="PS00813">
    <property type="entry name" value="IF4E"/>
    <property type="match status" value="1"/>
</dbReference>
<dbReference type="GO" id="GO:0006281">
    <property type="term" value="P:DNA repair"/>
    <property type="evidence" value="ECO:0007669"/>
    <property type="project" value="UniProtKB-KW"/>
</dbReference>
<dbReference type="Gene3D" id="3.30.342.10">
    <property type="entry name" value="DNA Polymerase, chain B, domain 1"/>
    <property type="match status" value="1"/>
</dbReference>
<evidence type="ECO:0000256" key="36">
    <source>
        <dbReference type="ARBA" id="ARBA00048679"/>
    </source>
</evidence>
<evidence type="ECO:0000256" key="39">
    <source>
        <dbReference type="ARBA" id="ARBA00066055"/>
    </source>
</evidence>
<evidence type="ECO:0000256" key="16">
    <source>
        <dbReference type="ARBA" id="ARBA00022723"/>
    </source>
</evidence>
<dbReference type="FunFam" id="3.30.1010.10:FF:000006">
    <property type="entry name" value="Serine/threonine-protein kinase TOR"/>
    <property type="match status" value="1"/>
</dbReference>
<dbReference type="EC" id="2.7.7.7" evidence="6"/>
<dbReference type="InterPro" id="IPR057978">
    <property type="entry name" value="TPR_DAAF5"/>
</dbReference>
<dbReference type="Gene3D" id="3.30.1010.10">
    <property type="entry name" value="Phosphatidylinositol 3-kinase Catalytic Subunit, Chain A, domain 4"/>
    <property type="match status" value="1"/>
</dbReference>
<dbReference type="SUPFAM" id="SSF52833">
    <property type="entry name" value="Thioredoxin-like"/>
    <property type="match status" value="1"/>
</dbReference>
<dbReference type="PROSITE" id="PS00915">
    <property type="entry name" value="PI3_4_KINASE_1"/>
    <property type="match status" value="1"/>
</dbReference>
<dbReference type="GO" id="GO:0031932">
    <property type="term" value="C:TORC2 complex"/>
    <property type="evidence" value="ECO:0007669"/>
    <property type="project" value="TreeGrafter"/>
</dbReference>
<dbReference type="SUPFAM" id="SSF56112">
    <property type="entry name" value="Protein kinase-like (PK-like)"/>
    <property type="match status" value="1"/>
</dbReference>
<evidence type="ECO:0000256" key="13">
    <source>
        <dbReference type="ARBA" id="ARBA00022679"/>
    </source>
</evidence>
<evidence type="ECO:0000256" key="38">
    <source>
        <dbReference type="ARBA" id="ARBA00049244"/>
    </source>
</evidence>
<gene>
    <name evidence="45" type="ORF">E3Q01_01673</name>
</gene>
<dbReference type="Pfam" id="PF24055">
    <property type="entry name" value="POL3_N"/>
    <property type="match status" value="1"/>
</dbReference>
<evidence type="ECO:0000256" key="5">
    <source>
        <dbReference type="ARBA" id="ARBA00011031"/>
    </source>
</evidence>
<evidence type="ECO:0000256" key="27">
    <source>
        <dbReference type="ARBA" id="ARBA00023004"/>
    </source>
</evidence>
<feature type="region of interest" description="Disordered" evidence="40">
    <location>
        <begin position="3144"/>
        <end position="3181"/>
    </location>
</feature>
<keyword evidence="31" id="KW-0234">DNA repair</keyword>
<comment type="caution">
    <text evidence="45">The sequence shown here is derived from an EMBL/GenBank/DDBJ whole genome shotgun (WGS) entry which is preliminary data.</text>
</comment>
<keyword evidence="33" id="KW-0676">Redox-active center</keyword>
<evidence type="ECO:0000256" key="31">
    <source>
        <dbReference type="ARBA" id="ARBA00023204"/>
    </source>
</evidence>
<dbReference type="GO" id="GO:0005737">
    <property type="term" value="C:cytoplasm"/>
    <property type="evidence" value="ECO:0007669"/>
    <property type="project" value="InterPro"/>
</dbReference>
<dbReference type="GO" id="GO:0016242">
    <property type="term" value="P:negative regulation of macroautophagy"/>
    <property type="evidence" value="ECO:0007669"/>
    <property type="project" value="TreeGrafter"/>
</dbReference>
<evidence type="ECO:0000256" key="19">
    <source>
        <dbReference type="ARBA" id="ARBA00022763"/>
    </source>
</evidence>
<dbReference type="GO" id="GO:0003723">
    <property type="term" value="F:RNA binding"/>
    <property type="evidence" value="ECO:0007669"/>
    <property type="project" value="InterPro"/>
</dbReference>
<dbReference type="Gene3D" id="1.10.132.60">
    <property type="entry name" value="DNA polymerase family B, C-terminal domain"/>
    <property type="match status" value="1"/>
</dbReference>
<feature type="transmembrane region" description="Helical" evidence="41">
    <location>
        <begin position="207"/>
        <end position="233"/>
    </location>
</feature>
<dbReference type="FunFam" id="1.10.1070.11:FF:000029">
    <property type="entry name" value="Serine/threonine-protein kinase TOR"/>
    <property type="match status" value="1"/>
</dbReference>
<dbReference type="Pfam" id="PF08771">
    <property type="entry name" value="FRB_dom"/>
    <property type="match status" value="1"/>
</dbReference>
<dbReference type="GO" id="GO:0005634">
    <property type="term" value="C:nucleus"/>
    <property type="evidence" value="ECO:0007669"/>
    <property type="project" value="UniProtKB-SubCell"/>
</dbReference>
<dbReference type="Gene3D" id="1.10.287.690">
    <property type="entry name" value="Helix hairpin bin"/>
    <property type="match status" value="1"/>
</dbReference>
<comment type="cofactor">
    <cofactor evidence="1">
        <name>[4Fe-4S] cluster</name>
        <dbReference type="ChEBI" id="CHEBI:49883"/>
    </cofactor>
</comment>
<evidence type="ECO:0000313" key="45">
    <source>
        <dbReference type="EMBL" id="TIC66537.1"/>
    </source>
</evidence>
<dbReference type="GO" id="GO:0008270">
    <property type="term" value="F:zinc ion binding"/>
    <property type="evidence" value="ECO:0007669"/>
    <property type="project" value="UniProtKB-KW"/>
</dbReference>
<dbReference type="SUPFAM" id="SSF47212">
    <property type="entry name" value="FKBP12-rapamycin-binding domain of FKBP-rapamycin-associated protein (FRAP)"/>
    <property type="match status" value="1"/>
</dbReference>
<keyword evidence="16" id="KW-0479">Metal-binding</keyword>
<feature type="domain" description="Thioredoxin" evidence="44">
    <location>
        <begin position="2566"/>
        <end position="2724"/>
    </location>
</feature>
<dbReference type="Pfam" id="PF00136">
    <property type="entry name" value="DNA_pol_B"/>
    <property type="match status" value="1"/>
</dbReference>
<evidence type="ECO:0000256" key="32">
    <source>
        <dbReference type="ARBA" id="ARBA00023242"/>
    </source>
</evidence>
<keyword evidence="14" id="KW-0548">Nucleotidyltransferase</keyword>
<dbReference type="InterPro" id="IPR012337">
    <property type="entry name" value="RNaseH-like_sf"/>
</dbReference>
<dbReference type="FunFam" id="1.10.132.60:FF:000007">
    <property type="entry name" value="DNA polymerase"/>
    <property type="match status" value="1"/>
</dbReference>
<evidence type="ECO:0000259" key="43">
    <source>
        <dbReference type="PROSITE" id="PS51189"/>
    </source>
</evidence>
<dbReference type="GO" id="GO:0031931">
    <property type="term" value="C:TORC1 complex"/>
    <property type="evidence" value="ECO:0007669"/>
    <property type="project" value="TreeGrafter"/>
</dbReference>
<dbReference type="InterPro" id="IPR036397">
    <property type="entry name" value="RNaseH_sf"/>
</dbReference>
<dbReference type="PANTHER" id="PTHR11139">
    <property type="entry name" value="ATAXIA TELANGIECTASIA MUTATED ATM -RELATED"/>
    <property type="match status" value="1"/>
</dbReference>
<organism evidence="45 46">
    <name type="scientific">Wallemia mellicola</name>
    <dbReference type="NCBI Taxonomy" id="1708541"/>
    <lineage>
        <taxon>Eukaryota</taxon>
        <taxon>Fungi</taxon>
        <taxon>Dikarya</taxon>
        <taxon>Basidiomycota</taxon>
        <taxon>Wallemiomycotina</taxon>
        <taxon>Wallemiomycetes</taxon>
        <taxon>Wallemiales</taxon>
        <taxon>Wallemiaceae</taxon>
        <taxon>Wallemia</taxon>
    </lineage>
</organism>
<dbReference type="Gene3D" id="1.10.1070.11">
    <property type="entry name" value="Phosphatidylinositol 3-/4-kinase, catalytic domain"/>
    <property type="match status" value="1"/>
</dbReference>
<keyword evidence="41" id="KW-0812">Transmembrane</keyword>
<keyword evidence="11" id="KW-0723">Serine/threonine-protein kinase</keyword>
<evidence type="ECO:0000256" key="7">
    <source>
        <dbReference type="ARBA" id="ARBA00012513"/>
    </source>
</evidence>